<evidence type="ECO:0000256" key="1">
    <source>
        <dbReference type="SAM" id="MobiDB-lite"/>
    </source>
</evidence>
<feature type="compositionally biased region" description="Basic and acidic residues" evidence="1">
    <location>
        <begin position="185"/>
        <end position="196"/>
    </location>
</feature>
<dbReference type="Proteomes" id="UP001423409">
    <property type="component" value="Unassembled WGS sequence"/>
</dbReference>
<keyword evidence="3" id="KW-1185">Reference proteome</keyword>
<evidence type="ECO:0008006" key="4">
    <source>
        <dbReference type="Google" id="ProtNLM"/>
    </source>
</evidence>
<sequence length="504" mass="55056">MTVPPPPDPSVRIQSKGHYAYGFTILPNVLRDRLMPQAGTDASTLAYLILSWAAEGTRGARLSARYIKGLTRWSPKRLKEAKADLLAAWPDVFNHVPGDTRTSRPETWYVDFDVLTDKHADYLKELRAEQAQRRGPGRPKKPVSTPNTGFSQFLAFGAETLFRHPPQGCGDTHHRGVSRVATLKDMTKTEQKRGEGGEGEIDGAGPLGSSSSEIAARTPTAAAEVPPGPGPAEVLPPAGGAAHAAREVHSPVQEKIQLPTRQLDHAIALEQVPGAAAAVADLRTVPRAELAARPRMGRDSPAFELLVSYGGDLLRRAITERTRTGNLPREDWWLRLTLNEIHLAGQTAGQEAQRTMGNVQTLFYRALDRLIGAVPQEGGPETVADPRLREGAPCTVKGQPGMVLKVSPTRYTVRLAHDEDVYIDRTAQTQLAWLQPADHAVEEVLQTAEGLGDLQPGALWRDKGGHIVRIERWTPTLVYLEHQAPVATATFVVEYTSLRQERAS</sequence>
<dbReference type="EMBL" id="BAABQU010000083">
    <property type="protein sequence ID" value="GAA5441797.1"/>
    <property type="molecule type" value="Genomic_DNA"/>
</dbReference>
<dbReference type="RefSeq" id="WP_345447686.1">
    <property type="nucleotide sequence ID" value="NZ_BAABQU010000083.1"/>
</dbReference>
<proteinExistence type="predicted"/>
<feature type="compositionally biased region" description="Low complexity" evidence="1">
    <location>
        <begin position="218"/>
        <end position="242"/>
    </location>
</feature>
<evidence type="ECO:0000313" key="2">
    <source>
        <dbReference type="EMBL" id="GAA5441797.1"/>
    </source>
</evidence>
<feature type="region of interest" description="Disordered" evidence="1">
    <location>
        <begin position="128"/>
        <end position="149"/>
    </location>
</feature>
<organism evidence="2 3">
    <name type="scientific">Deinococcus caeni</name>
    <dbReference type="NCBI Taxonomy" id="569127"/>
    <lineage>
        <taxon>Bacteria</taxon>
        <taxon>Thermotogati</taxon>
        <taxon>Deinococcota</taxon>
        <taxon>Deinococci</taxon>
        <taxon>Deinococcales</taxon>
        <taxon>Deinococcaceae</taxon>
        <taxon>Deinococcus</taxon>
    </lineage>
</organism>
<reference evidence="2 3" key="1">
    <citation type="submission" date="2024-02" db="EMBL/GenBank/DDBJ databases">
        <title>Deinococcus caeni NBRC 101312.</title>
        <authorList>
            <person name="Ichikawa N."/>
            <person name="Katano-Makiyama Y."/>
            <person name="Hidaka K."/>
        </authorList>
    </citation>
    <scope>NUCLEOTIDE SEQUENCE [LARGE SCALE GENOMIC DNA]</scope>
    <source>
        <strain evidence="2 3">NBRC 101312</strain>
    </source>
</reference>
<name>A0ABP9UN91_9DEIO</name>
<accession>A0ABP9UN91</accession>
<gene>
    <name evidence="2" type="ORF">Dcae01_03338</name>
</gene>
<comment type="caution">
    <text evidence="2">The sequence shown here is derived from an EMBL/GenBank/DDBJ whole genome shotgun (WGS) entry which is preliminary data.</text>
</comment>
<feature type="region of interest" description="Disordered" evidence="1">
    <location>
        <begin position="185"/>
        <end position="250"/>
    </location>
</feature>
<protein>
    <recommendedName>
        <fullName evidence="4">DnaA N-terminal domain-containing protein</fullName>
    </recommendedName>
</protein>
<evidence type="ECO:0000313" key="3">
    <source>
        <dbReference type="Proteomes" id="UP001423409"/>
    </source>
</evidence>